<organism evidence="1 2">
    <name type="scientific">Minwuia thermotolerans</name>
    <dbReference type="NCBI Taxonomy" id="2056226"/>
    <lineage>
        <taxon>Bacteria</taxon>
        <taxon>Pseudomonadati</taxon>
        <taxon>Pseudomonadota</taxon>
        <taxon>Alphaproteobacteria</taxon>
        <taxon>Minwuiales</taxon>
        <taxon>Minwuiaceae</taxon>
        <taxon>Minwuia</taxon>
    </lineage>
</organism>
<dbReference type="AlphaFoldDB" id="A0A2M9G5D2"/>
<dbReference type="RefSeq" id="WP_109792203.1">
    <property type="nucleotide sequence ID" value="NZ_PHIG01000012.1"/>
</dbReference>
<reference evidence="1 2" key="1">
    <citation type="submission" date="2017-11" db="EMBL/GenBank/DDBJ databases">
        <title>Draft genome sequence of Rhizobiales bacterium SY3-13.</title>
        <authorList>
            <person name="Sun C."/>
        </authorList>
    </citation>
    <scope>NUCLEOTIDE SEQUENCE [LARGE SCALE GENOMIC DNA]</scope>
    <source>
        <strain evidence="1 2">SY3-13</strain>
    </source>
</reference>
<dbReference type="Proteomes" id="UP000229498">
    <property type="component" value="Unassembled WGS sequence"/>
</dbReference>
<keyword evidence="2" id="KW-1185">Reference proteome</keyword>
<dbReference type="EMBL" id="PHIG01000012">
    <property type="protein sequence ID" value="PJK30912.1"/>
    <property type="molecule type" value="Genomic_DNA"/>
</dbReference>
<gene>
    <name evidence="1" type="ORF">CVT23_04385</name>
</gene>
<accession>A0A2M9G5D2</accession>
<protein>
    <submittedName>
        <fullName evidence="1">Uncharacterized protein</fullName>
    </submittedName>
</protein>
<evidence type="ECO:0000313" key="1">
    <source>
        <dbReference type="EMBL" id="PJK30912.1"/>
    </source>
</evidence>
<name>A0A2M9G5D2_9PROT</name>
<evidence type="ECO:0000313" key="2">
    <source>
        <dbReference type="Proteomes" id="UP000229498"/>
    </source>
</evidence>
<comment type="caution">
    <text evidence="1">The sequence shown here is derived from an EMBL/GenBank/DDBJ whole genome shotgun (WGS) entry which is preliminary data.</text>
</comment>
<proteinExistence type="predicted"/>
<dbReference type="OrthoDB" id="7251025at2"/>
<sequence>MNAIDPIQAARWDAARELHHRYFIGLILFVLQKHGTDAAAGMMQRTFERQRGQKFLQSIEKLGLAGLPPAETAAKFLYLANKLGGVLVECAVESPEKAWIRYPTPRWMYDGTAICAIPPEVSTAPMRGFHSQIGATLGVESLGYVCVGQTAEGHPGLEGFFIDRGRPLAPHERLSFEPDHPRPDYDPAQFPTVDWPEDRLLKVKRNYAVTYLTNALPALIEVLGARDAGEAGHGAGVRIGLHYYGRLRDIMGEPGDFGDFLLALLSGMDEAAGRKDAHTVAQTGWRTMRGREDQFDPLLRAWSGLIEGCLLVHDRTRRFRVERDGERIVWRF</sequence>